<dbReference type="InterPro" id="IPR011060">
    <property type="entry name" value="RibuloseP-bd_barrel"/>
</dbReference>
<evidence type="ECO:0000259" key="10">
    <source>
        <dbReference type="Pfam" id="PF00215"/>
    </source>
</evidence>
<dbReference type="InterPro" id="IPR018089">
    <property type="entry name" value="OMPdecase_AS"/>
</dbReference>
<feature type="non-terminal residue" evidence="11">
    <location>
        <position position="1"/>
    </location>
</feature>
<keyword evidence="7" id="KW-0456">Lyase</keyword>
<dbReference type="Pfam" id="PF00215">
    <property type="entry name" value="OMPdecase"/>
    <property type="match status" value="1"/>
</dbReference>
<evidence type="ECO:0000256" key="4">
    <source>
        <dbReference type="ARBA" id="ARBA00021923"/>
    </source>
</evidence>
<evidence type="ECO:0000256" key="5">
    <source>
        <dbReference type="ARBA" id="ARBA00022793"/>
    </source>
</evidence>
<dbReference type="GO" id="GO:0044205">
    <property type="term" value="P:'de novo' UMP biosynthetic process"/>
    <property type="evidence" value="ECO:0007669"/>
    <property type="project" value="UniProtKB-UniPathway"/>
</dbReference>
<dbReference type="PANTHER" id="PTHR43375:SF1">
    <property type="entry name" value="OROTIDINE 5'-PHOSPHATE DECARBOXYLASE"/>
    <property type="match status" value="1"/>
</dbReference>
<evidence type="ECO:0000256" key="3">
    <source>
        <dbReference type="ARBA" id="ARBA00012321"/>
    </source>
</evidence>
<feature type="domain" description="Orotidine 5'-phosphate decarboxylase" evidence="10">
    <location>
        <begin position="2"/>
        <end position="77"/>
    </location>
</feature>
<proteinExistence type="inferred from homology"/>
<dbReference type="AlphaFoldDB" id="X1JNA8"/>
<evidence type="ECO:0000256" key="6">
    <source>
        <dbReference type="ARBA" id="ARBA00022975"/>
    </source>
</evidence>
<dbReference type="PROSITE" id="PS00156">
    <property type="entry name" value="OMPDECASE"/>
    <property type="match status" value="1"/>
</dbReference>
<accession>X1JNA8</accession>
<comment type="pathway">
    <text evidence="1">Pyrimidine metabolism; UMP biosynthesis via de novo pathway; UMP from orotate: step 2/2.</text>
</comment>
<keyword evidence="6" id="KW-0665">Pyrimidine biosynthesis</keyword>
<dbReference type="Gene3D" id="3.20.20.70">
    <property type="entry name" value="Aldolase class I"/>
    <property type="match status" value="1"/>
</dbReference>
<sequence length="77" mass="8373">DRGLIVIEDAKRNDIGPTAQAYADGHLGEVELCNGSKTVMFDVDAITVNAYLGIDGIKPFIEACKRYQKGIFILAKT</sequence>
<evidence type="ECO:0000256" key="9">
    <source>
        <dbReference type="ARBA" id="ARBA00049157"/>
    </source>
</evidence>
<keyword evidence="5" id="KW-0210">Decarboxylase</keyword>
<dbReference type="InterPro" id="IPR011995">
    <property type="entry name" value="OMPdecase_type-2"/>
</dbReference>
<dbReference type="EC" id="4.1.1.23" evidence="3"/>
<dbReference type="InterPro" id="IPR001754">
    <property type="entry name" value="OMPdeCOase_dom"/>
</dbReference>
<dbReference type="SUPFAM" id="SSF51366">
    <property type="entry name" value="Ribulose-phoshate binding barrel"/>
    <property type="match status" value="1"/>
</dbReference>
<organism evidence="11">
    <name type="scientific">marine sediment metagenome</name>
    <dbReference type="NCBI Taxonomy" id="412755"/>
    <lineage>
        <taxon>unclassified sequences</taxon>
        <taxon>metagenomes</taxon>
        <taxon>ecological metagenomes</taxon>
    </lineage>
</organism>
<evidence type="ECO:0000256" key="7">
    <source>
        <dbReference type="ARBA" id="ARBA00023239"/>
    </source>
</evidence>
<protein>
    <recommendedName>
        <fullName evidence="4">Orotidine 5'-phosphate decarboxylase</fullName>
        <ecNumber evidence="3">4.1.1.23</ecNumber>
    </recommendedName>
    <alternativeName>
        <fullName evidence="8">OMP decarboxylase</fullName>
    </alternativeName>
</protein>
<comment type="similarity">
    <text evidence="2">Belongs to the OMP decarboxylase family. Type 2 subfamily.</text>
</comment>
<reference evidence="11" key="1">
    <citation type="journal article" date="2014" name="Front. Microbiol.">
        <title>High frequency of phylogenetically diverse reductive dehalogenase-homologous genes in deep subseafloor sedimentary metagenomes.</title>
        <authorList>
            <person name="Kawai M."/>
            <person name="Futagami T."/>
            <person name="Toyoda A."/>
            <person name="Takaki Y."/>
            <person name="Nishi S."/>
            <person name="Hori S."/>
            <person name="Arai W."/>
            <person name="Tsubouchi T."/>
            <person name="Morono Y."/>
            <person name="Uchiyama I."/>
            <person name="Ito T."/>
            <person name="Fujiyama A."/>
            <person name="Inagaki F."/>
            <person name="Takami H."/>
        </authorList>
    </citation>
    <scope>NUCLEOTIDE SEQUENCE</scope>
    <source>
        <strain evidence="11">Expedition CK06-06</strain>
    </source>
</reference>
<feature type="non-terminal residue" evidence="11">
    <location>
        <position position="77"/>
    </location>
</feature>
<evidence type="ECO:0000256" key="8">
    <source>
        <dbReference type="ARBA" id="ARBA00033428"/>
    </source>
</evidence>
<name>X1JNA8_9ZZZZ</name>
<dbReference type="GO" id="GO:0006207">
    <property type="term" value="P:'de novo' pyrimidine nucleobase biosynthetic process"/>
    <property type="evidence" value="ECO:0007669"/>
    <property type="project" value="InterPro"/>
</dbReference>
<dbReference type="InterPro" id="IPR013785">
    <property type="entry name" value="Aldolase_TIM"/>
</dbReference>
<dbReference type="GO" id="GO:0004590">
    <property type="term" value="F:orotidine-5'-phosphate decarboxylase activity"/>
    <property type="evidence" value="ECO:0007669"/>
    <property type="project" value="UniProtKB-EC"/>
</dbReference>
<dbReference type="UniPathway" id="UPA00070">
    <property type="reaction ID" value="UER00120"/>
</dbReference>
<comment type="catalytic activity">
    <reaction evidence="9">
        <text>orotidine 5'-phosphate + H(+) = UMP + CO2</text>
        <dbReference type="Rhea" id="RHEA:11596"/>
        <dbReference type="ChEBI" id="CHEBI:15378"/>
        <dbReference type="ChEBI" id="CHEBI:16526"/>
        <dbReference type="ChEBI" id="CHEBI:57538"/>
        <dbReference type="ChEBI" id="CHEBI:57865"/>
        <dbReference type="EC" id="4.1.1.23"/>
    </reaction>
</comment>
<dbReference type="PANTHER" id="PTHR43375">
    <property type="entry name" value="OROTIDINE 5'-PHOSPHATE DECARBOXYLASE"/>
    <property type="match status" value="1"/>
</dbReference>
<gene>
    <name evidence="11" type="ORF">S03H2_71983</name>
</gene>
<comment type="caution">
    <text evidence="11">The sequence shown here is derived from an EMBL/GenBank/DDBJ whole genome shotgun (WGS) entry which is preliminary data.</text>
</comment>
<dbReference type="EMBL" id="BARU01048425">
    <property type="protein sequence ID" value="GAH96216.1"/>
    <property type="molecule type" value="Genomic_DNA"/>
</dbReference>
<evidence type="ECO:0000256" key="2">
    <source>
        <dbReference type="ARBA" id="ARBA00008847"/>
    </source>
</evidence>
<evidence type="ECO:0000313" key="11">
    <source>
        <dbReference type="EMBL" id="GAH96216.1"/>
    </source>
</evidence>
<evidence type="ECO:0000256" key="1">
    <source>
        <dbReference type="ARBA" id="ARBA00004861"/>
    </source>
</evidence>